<dbReference type="GO" id="GO:0042393">
    <property type="term" value="F:histone binding"/>
    <property type="evidence" value="ECO:0007669"/>
    <property type="project" value="UniProtKB-ARBA"/>
</dbReference>
<dbReference type="GO" id="GO:0005634">
    <property type="term" value="C:nucleus"/>
    <property type="evidence" value="ECO:0007669"/>
    <property type="project" value="InterPro"/>
</dbReference>
<evidence type="ECO:0000313" key="4">
    <source>
        <dbReference type="EMBL" id="KAI3850462.1"/>
    </source>
</evidence>
<evidence type="ECO:0000256" key="3">
    <source>
        <dbReference type="RuleBase" id="RU003876"/>
    </source>
</evidence>
<dbReference type="Pfam" id="PF00956">
    <property type="entry name" value="NAP"/>
    <property type="match status" value="1"/>
</dbReference>
<sequence>MMMLEEILEECIQKGREVEDKIKKISNDARLEKLKLEEEYKKKAREDDKMFAVKRKYNDKRKPLYDERTELIKSIPDFWPTAFLSHYALGDLFSEEDQKIFRFVKSMYVEDEEDVVSVYKITLNFNKNPYFTNTSLTKKISFCEDGVTNLSAVDIKWEVEMDVATEYQHDTSVTNTSFFTWFCAPQVLKTGYHDEVCGLIKDEFWPNVVKYFINETESDQEDERPKRRRGMTQPASI</sequence>
<organism evidence="4 5">
    <name type="scientific">Papaver atlanticum</name>
    <dbReference type="NCBI Taxonomy" id="357466"/>
    <lineage>
        <taxon>Eukaryota</taxon>
        <taxon>Viridiplantae</taxon>
        <taxon>Streptophyta</taxon>
        <taxon>Embryophyta</taxon>
        <taxon>Tracheophyta</taxon>
        <taxon>Spermatophyta</taxon>
        <taxon>Magnoliopsida</taxon>
        <taxon>Ranunculales</taxon>
        <taxon>Papaveraceae</taxon>
        <taxon>Papaveroideae</taxon>
        <taxon>Papaver</taxon>
    </lineage>
</organism>
<dbReference type="Gene3D" id="1.20.5.1500">
    <property type="match status" value="1"/>
</dbReference>
<dbReference type="Proteomes" id="UP001202328">
    <property type="component" value="Unassembled WGS sequence"/>
</dbReference>
<evidence type="ECO:0000256" key="2">
    <source>
        <dbReference type="ARBA" id="ARBA00023186"/>
    </source>
</evidence>
<dbReference type="PANTHER" id="PTHR11875">
    <property type="entry name" value="TESTIS-SPECIFIC Y-ENCODED PROTEIN"/>
    <property type="match status" value="1"/>
</dbReference>
<keyword evidence="5" id="KW-1185">Reference proteome</keyword>
<dbReference type="EMBL" id="JAJJMB010016019">
    <property type="protein sequence ID" value="KAI3850462.1"/>
    <property type="molecule type" value="Genomic_DNA"/>
</dbReference>
<name>A0AAD4S0M3_9MAGN</name>
<gene>
    <name evidence="4" type="ORF">MKW98_000272</name>
</gene>
<dbReference type="Gene3D" id="3.30.1120.90">
    <property type="entry name" value="Nucleosome assembly protein"/>
    <property type="match status" value="1"/>
</dbReference>
<comment type="similarity">
    <text evidence="1 3">Belongs to the nucleosome assembly protein (NAP) family.</text>
</comment>
<protein>
    <submittedName>
        <fullName evidence="4">Uncharacterized protein</fullName>
    </submittedName>
</protein>
<dbReference type="AlphaFoldDB" id="A0AAD4S0M3"/>
<dbReference type="GO" id="GO:0006334">
    <property type="term" value="P:nucleosome assembly"/>
    <property type="evidence" value="ECO:0007669"/>
    <property type="project" value="InterPro"/>
</dbReference>
<accession>A0AAD4S0M3</accession>
<evidence type="ECO:0000256" key="1">
    <source>
        <dbReference type="ARBA" id="ARBA00009947"/>
    </source>
</evidence>
<reference evidence="4" key="1">
    <citation type="submission" date="2022-04" db="EMBL/GenBank/DDBJ databases">
        <title>A functionally conserved STORR gene fusion in Papaver species that diverged 16.8 million years ago.</title>
        <authorList>
            <person name="Catania T."/>
        </authorList>
    </citation>
    <scope>NUCLEOTIDE SEQUENCE</scope>
    <source>
        <strain evidence="4">S-188037</strain>
    </source>
</reference>
<dbReference type="SUPFAM" id="SSF143113">
    <property type="entry name" value="NAP-like"/>
    <property type="match status" value="1"/>
</dbReference>
<dbReference type="GO" id="GO:0000724">
    <property type="term" value="P:double-strand break repair via homologous recombination"/>
    <property type="evidence" value="ECO:0007669"/>
    <property type="project" value="UniProtKB-ARBA"/>
</dbReference>
<dbReference type="InterPro" id="IPR037231">
    <property type="entry name" value="NAP-like_sf"/>
</dbReference>
<evidence type="ECO:0000313" key="5">
    <source>
        <dbReference type="Proteomes" id="UP001202328"/>
    </source>
</evidence>
<comment type="caution">
    <text evidence="4">The sequence shown here is derived from an EMBL/GenBank/DDBJ whole genome shotgun (WGS) entry which is preliminary data.</text>
</comment>
<dbReference type="InterPro" id="IPR002164">
    <property type="entry name" value="NAP_family"/>
</dbReference>
<keyword evidence="2" id="KW-0143">Chaperone</keyword>
<proteinExistence type="inferred from homology"/>